<reference evidence="4 5" key="1">
    <citation type="submission" date="2024-04" db="EMBL/GenBank/DDBJ databases">
        <authorList>
            <consortium name="Genoscope - CEA"/>
            <person name="William W."/>
        </authorList>
    </citation>
    <scope>NUCLEOTIDE SEQUENCE [LARGE SCALE GENOMIC DNA]</scope>
</reference>
<feature type="transmembrane region" description="Helical" evidence="2">
    <location>
        <begin position="68"/>
        <end position="87"/>
    </location>
</feature>
<feature type="transmembrane region" description="Helical" evidence="2">
    <location>
        <begin position="374"/>
        <end position="390"/>
    </location>
</feature>
<sequence>MRSKEIESLQMGGIDMTDVGVEGYQSNNQMNIGKVVIETEQEVMVVNEKLDDEEKKPSAETDAVPDGGYGWIVVLGCFIAHIIIGGFERNDGIYYLQFKSRFEKSAQLTSWPGALVSTIRLFLGPVASAVCSRFSVRSAVIIGSLLMTVAQILNAYAPDFYFLFFSHSALQGLGRGLVYAPSVIIAGMYFDKHRGLAAGLGSSGVGVGTFCIVPLTQWLFDNYGFEGTFLILGGVALNGLVVAMLYRPLSLHYKFTRKNSHPQQCVKKDGWFISSLKICFPIENKSQKKSGKKNLFHFSLLKDSSFFMFCVSIMLFTAAFKAAFTFIPALVKSKGLTESEAALVLSITGVFDTIGRIVAGVLFDLRGIRQLRPVFYNSLIFAIAGISFILPSMTSFAALSVLCSVYGSLTGAYISQKSVVIVDILGVQNMSASFGLLVFFQAIGMCVGPPLSG</sequence>
<dbReference type="PANTHER" id="PTHR11360:SF284">
    <property type="entry name" value="EG:103B4.3 PROTEIN-RELATED"/>
    <property type="match status" value="1"/>
</dbReference>
<keyword evidence="2" id="KW-1133">Transmembrane helix</keyword>
<dbReference type="GO" id="GO:0016020">
    <property type="term" value="C:membrane"/>
    <property type="evidence" value="ECO:0007669"/>
    <property type="project" value="UniProtKB-SubCell"/>
</dbReference>
<dbReference type="GO" id="GO:0008028">
    <property type="term" value="F:monocarboxylic acid transmembrane transporter activity"/>
    <property type="evidence" value="ECO:0007669"/>
    <property type="project" value="TreeGrafter"/>
</dbReference>
<dbReference type="Gene3D" id="1.20.1250.20">
    <property type="entry name" value="MFS general substrate transporter like domains"/>
    <property type="match status" value="1"/>
</dbReference>
<keyword evidence="2" id="KW-0472">Membrane</keyword>
<dbReference type="InterPro" id="IPR020846">
    <property type="entry name" value="MFS_dom"/>
</dbReference>
<dbReference type="Proteomes" id="UP001497497">
    <property type="component" value="Unassembled WGS sequence"/>
</dbReference>
<evidence type="ECO:0000313" key="4">
    <source>
        <dbReference type="EMBL" id="CAL1543529.1"/>
    </source>
</evidence>
<feature type="transmembrane region" description="Helical" evidence="2">
    <location>
        <begin position="341"/>
        <end position="362"/>
    </location>
</feature>
<dbReference type="CDD" id="cd17352">
    <property type="entry name" value="MFS_MCT_SLC16"/>
    <property type="match status" value="1"/>
</dbReference>
<feature type="non-terminal residue" evidence="4">
    <location>
        <position position="453"/>
    </location>
</feature>
<feature type="transmembrane region" description="Helical" evidence="2">
    <location>
        <begin position="306"/>
        <end position="329"/>
    </location>
</feature>
<evidence type="ECO:0000256" key="2">
    <source>
        <dbReference type="SAM" id="Phobius"/>
    </source>
</evidence>
<dbReference type="SUPFAM" id="SSF103473">
    <property type="entry name" value="MFS general substrate transporter"/>
    <property type="match status" value="1"/>
</dbReference>
<dbReference type="AlphaFoldDB" id="A0AAV2IB79"/>
<feature type="transmembrane region" description="Helical" evidence="2">
    <location>
        <begin position="228"/>
        <end position="249"/>
    </location>
</feature>
<dbReference type="Pfam" id="PF07690">
    <property type="entry name" value="MFS_1"/>
    <property type="match status" value="1"/>
</dbReference>
<dbReference type="EMBL" id="CAXITT010000555">
    <property type="protein sequence ID" value="CAL1543529.1"/>
    <property type="molecule type" value="Genomic_DNA"/>
</dbReference>
<name>A0AAV2IB79_LYMST</name>
<dbReference type="InterPro" id="IPR036259">
    <property type="entry name" value="MFS_trans_sf"/>
</dbReference>
<feature type="transmembrane region" description="Helical" evidence="2">
    <location>
        <begin position="197"/>
        <end position="216"/>
    </location>
</feature>
<keyword evidence="5" id="KW-1185">Reference proteome</keyword>
<dbReference type="InterPro" id="IPR011701">
    <property type="entry name" value="MFS"/>
</dbReference>
<dbReference type="InterPro" id="IPR050327">
    <property type="entry name" value="Proton-linked_MCT"/>
</dbReference>
<evidence type="ECO:0000313" key="5">
    <source>
        <dbReference type="Proteomes" id="UP001497497"/>
    </source>
</evidence>
<evidence type="ECO:0000259" key="3">
    <source>
        <dbReference type="PROSITE" id="PS50850"/>
    </source>
</evidence>
<gene>
    <name evidence="4" type="ORF">GSLYS_00017063001</name>
</gene>
<accession>A0AAV2IB79</accession>
<feature type="domain" description="Major facilitator superfamily (MFS) profile" evidence="3">
    <location>
        <begin position="69"/>
        <end position="453"/>
    </location>
</feature>
<protein>
    <recommendedName>
        <fullName evidence="3">Major facilitator superfamily (MFS) profile domain-containing protein</fullName>
    </recommendedName>
</protein>
<dbReference type="PANTHER" id="PTHR11360">
    <property type="entry name" value="MONOCARBOXYLATE TRANSPORTER"/>
    <property type="match status" value="1"/>
</dbReference>
<feature type="transmembrane region" description="Helical" evidence="2">
    <location>
        <begin position="169"/>
        <end position="190"/>
    </location>
</feature>
<organism evidence="4 5">
    <name type="scientific">Lymnaea stagnalis</name>
    <name type="common">Great pond snail</name>
    <name type="synonym">Helix stagnalis</name>
    <dbReference type="NCBI Taxonomy" id="6523"/>
    <lineage>
        <taxon>Eukaryota</taxon>
        <taxon>Metazoa</taxon>
        <taxon>Spiralia</taxon>
        <taxon>Lophotrochozoa</taxon>
        <taxon>Mollusca</taxon>
        <taxon>Gastropoda</taxon>
        <taxon>Heterobranchia</taxon>
        <taxon>Euthyneura</taxon>
        <taxon>Panpulmonata</taxon>
        <taxon>Hygrophila</taxon>
        <taxon>Lymnaeoidea</taxon>
        <taxon>Lymnaeidae</taxon>
        <taxon>Lymnaea</taxon>
    </lineage>
</organism>
<feature type="transmembrane region" description="Helical" evidence="2">
    <location>
        <begin position="139"/>
        <end position="157"/>
    </location>
</feature>
<evidence type="ECO:0000256" key="1">
    <source>
        <dbReference type="ARBA" id="ARBA00004141"/>
    </source>
</evidence>
<dbReference type="PROSITE" id="PS50850">
    <property type="entry name" value="MFS"/>
    <property type="match status" value="1"/>
</dbReference>
<comment type="caution">
    <text evidence="4">The sequence shown here is derived from an EMBL/GenBank/DDBJ whole genome shotgun (WGS) entry which is preliminary data.</text>
</comment>
<proteinExistence type="predicted"/>
<comment type="subcellular location">
    <subcellularLocation>
        <location evidence="1">Membrane</location>
        <topology evidence="1">Multi-pass membrane protein</topology>
    </subcellularLocation>
</comment>
<keyword evidence="2" id="KW-0812">Transmembrane</keyword>